<dbReference type="Proteomes" id="UP001415857">
    <property type="component" value="Unassembled WGS sequence"/>
</dbReference>
<evidence type="ECO:0000313" key="3">
    <source>
        <dbReference type="EMBL" id="KAK9265915.1"/>
    </source>
</evidence>
<evidence type="ECO:0000313" key="4">
    <source>
        <dbReference type="Proteomes" id="UP001415857"/>
    </source>
</evidence>
<gene>
    <name evidence="3" type="ORF">L1049_021409</name>
</gene>
<organism evidence="3 4">
    <name type="scientific">Liquidambar formosana</name>
    <name type="common">Formosan gum</name>
    <dbReference type="NCBI Taxonomy" id="63359"/>
    <lineage>
        <taxon>Eukaryota</taxon>
        <taxon>Viridiplantae</taxon>
        <taxon>Streptophyta</taxon>
        <taxon>Embryophyta</taxon>
        <taxon>Tracheophyta</taxon>
        <taxon>Spermatophyta</taxon>
        <taxon>Magnoliopsida</taxon>
        <taxon>eudicotyledons</taxon>
        <taxon>Gunneridae</taxon>
        <taxon>Pentapetalae</taxon>
        <taxon>Saxifragales</taxon>
        <taxon>Altingiaceae</taxon>
        <taxon>Liquidambar</taxon>
    </lineage>
</organism>
<keyword evidence="4" id="KW-1185">Reference proteome</keyword>
<proteinExistence type="predicted"/>
<evidence type="ECO:0000256" key="2">
    <source>
        <dbReference type="SAM" id="Phobius"/>
    </source>
</evidence>
<protein>
    <submittedName>
        <fullName evidence="3">Uncharacterized protein</fullName>
    </submittedName>
</protein>
<comment type="caution">
    <text evidence="3">The sequence shown here is derived from an EMBL/GenBank/DDBJ whole genome shotgun (WGS) entry which is preliminary data.</text>
</comment>
<evidence type="ECO:0000256" key="1">
    <source>
        <dbReference type="SAM" id="MobiDB-lite"/>
    </source>
</evidence>
<dbReference type="EMBL" id="JBBPBK010000282">
    <property type="protein sequence ID" value="KAK9265915.1"/>
    <property type="molecule type" value="Genomic_DNA"/>
</dbReference>
<accession>A0AAP0N2P6</accession>
<feature type="region of interest" description="Disordered" evidence="1">
    <location>
        <begin position="49"/>
        <end position="69"/>
    </location>
</feature>
<name>A0AAP0N2P6_LIQFO</name>
<sequence length="101" mass="9068">MARDFVYLGSSHADEVGLVQQTSGSLILFCMIIMSLSIISMVIFACGDSGSGSPSKKRRDDGGGGGGGGCGGGDGGGGGGGCGGGGGGGGGCGGGGGGGAC</sequence>
<dbReference type="AlphaFoldDB" id="A0AAP0N2P6"/>
<reference evidence="3 4" key="1">
    <citation type="journal article" date="2024" name="Plant J.">
        <title>Genome sequences and population genomics reveal climatic adaptation and genomic divergence between two closely related sweetgum species.</title>
        <authorList>
            <person name="Xu W.Q."/>
            <person name="Ren C.Q."/>
            <person name="Zhang X.Y."/>
            <person name="Comes H.P."/>
            <person name="Liu X.H."/>
            <person name="Li Y.G."/>
            <person name="Kettle C.J."/>
            <person name="Jalonen R."/>
            <person name="Gaisberger H."/>
            <person name="Ma Y.Z."/>
            <person name="Qiu Y.X."/>
        </authorList>
    </citation>
    <scope>NUCLEOTIDE SEQUENCE [LARGE SCALE GENOMIC DNA]</scope>
    <source>
        <strain evidence="3">Hangzhou</strain>
    </source>
</reference>
<keyword evidence="2" id="KW-0812">Transmembrane</keyword>
<keyword evidence="2" id="KW-1133">Transmembrane helix</keyword>
<keyword evidence="2" id="KW-0472">Membrane</keyword>
<feature type="transmembrane region" description="Helical" evidence="2">
    <location>
        <begin position="26"/>
        <end position="47"/>
    </location>
</feature>